<evidence type="ECO:0000256" key="5">
    <source>
        <dbReference type="PIRNR" id="PIRNR019574"/>
    </source>
</evidence>
<reference evidence="6 7" key="1">
    <citation type="journal article" date="2013" name="Genome Announc.">
        <title>Draft Genome Sequence of Shewanella decolorationis S12, a Dye-Degrading Bacterium Isolated from a Wastewater Treatment Plant.</title>
        <authorList>
            <person name="Xu M."/>
            <person name="Fang Y."/>
            <person name="Liu J."/>
            <person name="Chen X."/>
            <person name="Sun G."/>
            <person name="Guo J."/>
            <person name="Hua Z."/>
            <person name="Tu Q."/>
            <person name="Wu L."/>
            <person name="Zhou J."/>
            <person name="Liu X."/>
        </authorList>
    </citation>
    <scope>NUCLEOTIDE SEQUENCE [LARGE SCALE GENOMIC DNA]</scope>
    <source>
        <strain evidence="6 7">S12</strain>
    </source>
</reference>
<dbReference type="InterPro" id="IPR001188">
    <property type="entry name" value="Sperm_putr-bd"/>
</dbReference>
<comment type="function">
    <text evidence="5">Required for the activity of the bacterial periplasmic transport system of putrescine.</text>
</comment>
<dbReference type="InterPro" id="IPR006059">
    <property type="entry name" value="SBP"/>
</dbReference>
<proteinExistence type="inferred from homology"/>
<name>A0ABN0PNI6_9GAMM</name>
<gene>
    <name evidence="6" type="ORF">SHD_1683</name>
</gene>
<evidence type="ECO:0000256" key="4">
    <source>
        <dbReference type="ARBA" id="ARBA00022764"/>
    </source>
</evidence>
<dbReference type="PIRSF" id="PIRSF019574">
    <property type="entry name" value="Periplasmic_polyamine_BP"/>
    <property type="match status" value="1"/>
</dbReference>
<comment type="subcellular location">
    <subcellularLocation>
        <location evidence="1 5">Periplasm</location>
    </subcellularLocation>
</comment>
<comment type="caution">
    <text evidence="6">The sequence shown here is derived from an EMBL/GenBank/DDBJ whole genome shotgun (WGS) entry which is preliminary data.</text>
</comment>
<dbReference type="Proteomes" id="UP000017548">
    <property type="component" value="Unassembled WGS sequence"/>
</dbReference>
<keyword evidence="2 5" id="KW-0813">Transport</keyword>
<dbReference type="PRINTS" id="PR00909">
    <property type="entry name" value="SPERMDNBNDNG"/>
</dbReference>
<keyword evidence="3" id="KW-0732">Signal</keyword>
<protein>
    <recommendedName>
        <fullName evidence="5">Putrescine-binding periplasmic protein</fullName>
    </recommendedName>
</protein>
<dbReference type="PANTHER" id="PTHR30222">
    <property type="entry name" value="SPERMIDINE/PUTRESCINE-BINDING PERIPLASMIC PROTEIN"/>
    <property type="match status" value="1"/>
</dbReference>
<dbReference type="EMBL" id="AXZL01000061">
    <property type="protein sequence ID" value="ESE41608.1"/>
    <property type="molecule type" value="Genomic_DNA"/>
</dbReference>
<accession>A0ABN0PNI6</accession>
<evidence type="ECO:0000313" key="6">
    <source>
        <dbReference type="EMBL" id="ESE41608.1"/>
    </source>
</evidence>
<evidence type="ECO:0000256" key="2">
    <source>
        <dbReference type="ARBA" id="ARBA00022448"/>
    </source>
</evidence>
<dbReference type="Gene3D" id="3.40.190.10">
    <property type="entry name" value="Periplasmic binding protein-like II"/>
    <property type="match status" value="2"/>
</dbReference>
<comment type="similarity">
    <text evidence="5">Belongs to the bacterial solute-binding protein PotD/PotF family.</text>
</comment>
<evidence type="ECO:0000256" key="3">
    <source>
        <dbReference type="ARBA" id="ARBA00022729"/>
    </source>
</evidence>
<evidence type="ECO:0000313" key="7">
    <source>
        <dbReference type="Proteomes" id="UP000017548"/>
    </source>
</evidence>
<dbReference type="SUPFAM" id="SSF53850">
    <property type="entry name" value="Periplasmic binding protein-like II"/>
    <property type="match status" value="1"/>
</dbReference>
<sequence length="387" mass="42768">MVGDTISELLKAILLPEKGESMKLFNKMTTLALVTAGALASVAAQAEEVVRVYNWSDYIAEDTLENFKKETGIRVIYDVFDSNEVLEAKLLSGRSGYDIVVPSNHFLAKQIKAGAFKPLDRSKLTNFKNLNADLMKQLEKADPGNQYAVPYLWGTNGIGYNIDKVKAAVGEDAPFDSMELIFNPKYAEKISKCGFAMLDSADDMVPQAMIYLGLNPNSTKAEDYEKAGELLEKIRPYVTYFHSSRYISDLANGDICVAYGFSGDVFQAAARADEAGNGNKIGYSIPKEGANLWFDMLAIPADAANVENAHKLINYLLRPEVIAPISNYVAYANPNDPAQPLVDEAIRNDPAIYPPKEVLDKLYIGEIRPLKIQRVLTRVWTKVKSGQ</sequence>
<dbReference type="PANTHER" id="PTHR30222:SF12">
    <property type="entry name" value="NORSPERMIDINE SENSOR"/>
    <property type="match status" value="1"/>
</dbReference>
<dbReference type="Pfam" id="PF13416">
    <property type="entry name" value="SBP_bac_8"/>
    <property type="match status" value="1"/>
</dbReference>
<dbReference type="CDD" id="cd13659">
    <property type="entry name" value="PBP2_PotF"/>
    <property type="match status" value="1"/>
</dbReference>
<keyword evidence="7" id="KW-1185">Reference proteome</keyword>
<keyword evidence="4 5" id="KW-0574">Periplasm</keyword>
<organism evidence="6 7">
    <name type="scientific">Shewanella decolorationis S12</name>
    <dbReference type="NCBI Taxonomy" id="1353536"/>
    <lineage>
        <taxon>Bacteria</taxon>
        <taxon>Pseudomonadati</taxon>
        <taxon>Pseudomonadota</taxon>
        <taxon>Gammaproteobacteria</taxon>
        <taxon>Alteromonadales</taxon>
        <taxon>Shewanellaceae</taxon>
        <taxon>Shewanella</taxon>
    </lineage>
</organism>
<evidence type="ECO:0000256" key="1">
    <source>
        <dbReference type="ARBA" id="ARBA00004418"/>
    </source>
</evidence>